<name>A0A4R2TCL5_9FIRM</name>
<evidence type="ECO:0000313" key="2">
    <source>
        <dbReference type="Proteomes" id="UP000295504"/>
    </source>
</evidence>
<dbReference type="Proteomes" id="UP000295504">
    <property type="component" value="Unassembled WGS sequence"/>
</dbReference>
<protein>
    <submittedName>
        <fullName evidence="1">Uncharacterized protein</fullName>
    </submittedName>
</protein>
<accession>A0A4R2TCL5</accession>
<dbReference type="EMBL" id="SLYC01000035">
    <property type="protein sequence ID" value="TCP99676.1"/>
    <property type="molecule type" value="Genomic_DNA"/>
</dbReference>
<dbReference type="RefSeq" id="WP_132849183.1">
    <property type="nucleotide sequence ID" value="NZ_CP058648.1"/>
</dbReference>
<organism evidence="1 2">
    <name type="scientific">Serpentinicella alkaliphila</name>
    <dbReference type="NCBI Taxonomy" id="1734049"/>
    <lineage>
        <taxon>Bacteria</taxon>
        <taxon>Bacillati</taxon>
        <taxon>Bacillota</taxon>
        <taxon>Clostridia</taxon>
        <taxon>Peptostreptococcales</taxon>
        <taxon>Natronincolaceae</taxon>
        <taxon>Serpentinicella</taxon>
    </lineage>
</organism>
<keyword evidence="2" id="KW-1185">Reference proteome</keyword>
<reference evidence="1 2" key="1">
    <citation type="submission" date="2019-03" db="EMBL/GenBank/DDBJ databases">
        <title>Genomic Encyclopedia of Type Strains, Phase IV (KMG-IV): sequencing the most valuable type-strain genomes for metagenomic binning, comparative biology and taxonomic classification.</title>
        <authorList>
            <person name="Goeker M."/>
        </authorList>
    </citation>
    <scope>NUCLEOTIDE SEQUENCE [LARGE SCALE GENOMIC DNA]</scope>
    <source>
        <strain evidence="1 2">DSM 100013</strain>
    </source>
</reference>
<gene>
    <name evidence="1" type="ORF">EDD79_103511</name>
</gene>
<dbReference type="AlphaFoldDB" id="A0A4R2TCL5"/>
<sequence>MESKIKSHNQNLRHLIGSHETAPETLAMLMVEVVPLTPYIKEHAKASEKKQPNAVILICSKFKSLTL</sequence>
<comment type="caution">
    <text evidence="1">The sequence shown here is derived from an EMBL/GenBank/DDBJ whole genome shotgun (WGS) entry which is preliminary data.</text>
</comment>
<evidence type="ECO:0000313" key="1">
    <source>
        <dbReference type="EMBL" id="TCP99676.1"/>
    </source>
</evidence>
<proteinExistence type="predicted"/>
<dbReference type="OrthoDB" id="1707820at2"/>